<dbReference type="GeneID" id="9093813"/>
<dbReference type="AlphaFoldDB" id="C1H9U7"/>
<dbReference type="RefSeq" id="XP_015700686.1">
    <property type="nucleotide sequence ID" value="XM_015846251.1"/>
</dbReference>
<evidence type="ECO:0000313" key="2">
    <source>
        <dbReference type="Proteomes" id="UP000002059"/>
    </source>
</evidence>
<proteinExistence type="predicted"/>
<dbReference type="HOGENOM" id="CLU_1865726_0_0_1"/>
<evidence type="ECO:0000313" key="1">
    <source>
        <dbReference type="EMBL" id="EEH37120.2"/>
    </source>
</evidence>
<dbReference type="EMBL" id="KN294015">
    <property type="protein sequence ID" value="EEH37120.2"/>
    <property type="molecule type" value="Genomic_DNA"/>
</dbReference>
<dbReference type="KEGG" id="pbl:PAAG_07538"/>
<dbReference type="VEuPathDB" id="FungiDB:PAAG_07538"/>
<reference evidence="1 2" key="1">
    <citation type="journal article" date="2011" name="PLoS Genet.">
        <title>Comparative genomic analysis of human fungal pathogens causing paracoccidioidomycosis.</title>
        <authorList>
            <person name="Desjardins C.A."/>
            <person name="Champion M.D."/>
            <person name="Holder J.W."/>
            <person name="Muszewska A."/>
            <person name="Goldberg J."/>
            <person name="Bailao A.M."/>
            <person name="Brigido M.M."/>
            <person name="Ferreira M.E."/>
            <person name="Garcia A.M."/>
            <person name="Grynberg M."/>
            <person name="Gujja S."/>
            <person name="Heiman D.I."/>
            <person name="Henn M.R."/>
            <person name="Kodira C.D."/>
            <person name="Leon-Narvaez H."/>
            <person name="Longo L.V."/>
            <person name="Ma L.J."/>
            <person name="Malavazi I."/>
            <person name="Matsuo A.L."/>
            <person name="Morais F.V."/>
            <person name="Pereira M."/>
            <person name="Rodriguez-Brito S."/>
            <person name="Sakthikumar S."/>
            <person name="Salem-Izacc S.M."/>
            <person name="Sykes S.M."/>
            <person name="Teixeira M.M."/>
            <person name="Vallejo M.C."/>
            <person name="Walter M.E."/>
            <person name="Yandava C."/>
            <person name="Young S."/>
            <person name="Zeng Q."/>
            <person name="Zucker J."/>
            <person name="Felipe M.S."/>
            <person name="Goldman G.H."/>
            <person name="Haas B.J."/>
            <person name="McEwen J.G."/>
            <person name="Nino-Vega G."/>
            <person name="Puccia R."/>
            <person name="San-Blas G."/>
            <person name="Soares C.M."/>
            <person name="Birren B.W."/>
            <person name="Cuomo C.A."/>
        </authorList>
    </citation>
    <scope>NUCLEOTIDE SEQUENCE [LARGE SCALE GENOMIC DNA]</scope>
    <source>
        <strain evidence="2">ATCC MYA-826 / Pb01</strain>
    </source>
</reference>
<organism evidence="1 2">
    <name type="scientific">Paracoccidioides lutzii (strain ATCC MYA-826 / Pb01)</name>
    <name type="common">Paracoccidioides brasiliensis</name>
    <dbReference type="NCBI Taxonomy" id="502779"/>
    <lineage>
        <taxon>Eukaryota</taxon>
        <taxon>Fungi</taxon>
        <taxon>Dikarya</taxon>
        <taxon>Ascomycota</taxon>
        <taxon>Pezizomycotina</taxon>
        <taxon>Eurotiomycetes</taxon>
        <taxon>Eurotiomycetidae</taxon>
        <taxon>Onygenales</taxon>
        <taxon>Ajellomycetaceae</taxon>
        <taxon>Paracoccidioides</taxon>
    </lineage>
</organism>
<name>C1H9U7_PARBA</name>
<accession>C1H9U7</accession>
<protein>
    <submittedName>
        <fullName evidence="1">Uncharacterized protein</fullName>
    </submittedName>
</protein>
<dbReference type="Proteomes" id="UP000002059">
    <property type="component" value="Partially assembled WGS sequence"/>
</dbReference>
<sequence>MPSIPLPGEPQGRSLTDIHGVGLGSNEVFWKLSPSGWKLVLAGLGGGERGTNERALDSRMQPNRHSVNDKFKAIGSEDAVIDSRITIGYDLIGIKPPERAEEGAQFYPAAYLDLPVMLHLKVPPASKPVIFNRMIQF</sequence>
<gene>
    <name evidence="1" type="ORF">PAAG_07538</name>
</gene>
<keyword evidence="2" id="KW-1185">Reference proteome</keyword>